<dbReference type="Pfam" id="PF00596">
    <property type="entry name" value="Aldolase_II"/>
    <property type="match status" value="1"/>
</dbReference>
<dbReference type="Gene3D" id="3.40.225.10">
    <property type="entry name" value="Class II aldolase/adducin N-terminal domain"/>
    <property type="match status" value="1"/>
</dbReference>
<dbReference type="Proteomes" id="UP000319353">
    <property type="component" value="Unassembled WGS sequence"/>
</dbReference>
<evidence type="ECO:0000313" key="5">
    <source>
        <dbReference type="Proteomes" id="UP000319353"/>
    </source>
</evidence>
<name>A0A537KTH6_9BACT</name>
<accession>A0A537KTH6</accession>
<evidence type="ECO:0000259" key="3">
    <source>
        <dbReference type="SMART" id="SM01007"/>
    </source>
</evidence>
<gene>
    <name evidence="4" type="ORF">E6H01_11560</name>
</gene>
<dbReference type="NCBIfam" id="NF006190">
    <property type="entry name" value="PRK08324.1-4"/>
    <property type="match status" value="1"/>
</dbReference>
<dbReference type="InterPro" id="IPR002347">
    <property type="entry name" value="SDR_fam"/>
</dbReference>
<protein>
    <submittedName>
        <fullName evidence="4">Bifunctional aldolase/short-chain dehydrogenase</fullName>
    </submittedName>
</protein>
<dbReference type="InterPro" id="IPR036291">
    <property type="entry name" value="NAD(P)-bd_dom_sf"/>
</dbReference>
<dbReference type="InterPro" id="IPR013454">
    <property type="entry name" value="Bifunc_RhaD/ADH"/>
</dbReference>
<sequence length="672" mass="72635">MLGNLWNDAAAARQPALDGLVYRSTLLARDRSVVNIFGGNTSAKLMDTDHLGRSVELLWVKGSGTDMAAITEAGFAALRLAEILPLTARDAMTDEEMVEYLTRCAAFPNRPRQSIETLLHAFLPASHVDHTHPDAVISLACASDGQALCRRLWGHRAVWVDYTRPGFTLSQWVSRGVRTAPQAELVVMGKHGLITWGQSSRECYERTIRQKVFSETAVPPLPPQTRRETLARLLPVLRGTVSRQRPAVLQVDENGPAVAFAGSEGAAALSQVGAACPDHLVHTKRVPLFVTWTPGEGIEPLLVRLPVAVDAYATAYARYFEEHRKSGDQMRDPYPRVIVIPGLGMITAGDDAHGADVSRQLYHRAIAVMEGSQRVGEFTSLTPQEAYDIEYWPLELYKLTLRPAPGELAGRVAVVTGGASGIGRATARRLARDGAHVAIFDINNAGAQTVAGELTERHGTGRGMAVHCDVTDEAAVAEAFRAVVLAYGGVDVVVSNAGIALSAPIDDTTLRDWTRTMDVLATGYFLISREAFRLWKDQRMGGSLIFVTSKNSVVASRNAAAYNTAKAAELHLARSLAEEGGPIGVRVNSVLPDAVLQDSGIWDAGWRQARAAAYGIKPEELDEYYRQRTVLKVNVLPEHVAEAISFLAGPRASRTTGAALTVDGGVTAAYLR</sequence>
<organism evidence="4 5">
    <name type="scientific">Candidatus Segetimicrobium genomatis</name>
    <dbReference type="NCBI Taxonomy" id="2569760"/>
    <lineage>
        <taxon>Bacteria</taxon>
        <taxon>Bacillati</taxon>
        <taxon>Candidatus Sysuimicrobiota</taxon>
        <taxon>Candidatus Sysuimicrobiia</taxon>
        <taxon>Candidatus Sysuimicrobiales</taxon>
        <taxon>Candidatus Segetimicrobiaceae</taxon>
        <taxon>Candidatus Segetimicrobium</taxon>
    </lineage>
</organism>
<dbReference type="GO" id="GO:0016491">
    <property type="term" value="F:oxidoreductase activity"/>
    <property type="evidence" value="ECO:0007669"/>
    <property type="project" value="UniProtKB-KW"/>
</dbReference>
<dbReference type="PANTHER" id="PTHR43669">
    <property type="entry name" value="5-KETO-D-GLUCONATE 5-REDUCTASE"/>
    <property type="match status" value="1"/>
</dbReference>
<feature type="domain" description="Class II aldolase/adducin N-terminal" evidence="3">
    <location>
        <begin position="19"/>
        <end position="218"/>
    </location>
</feature>
<dbReference type="NCBIfam" id="NF006189">
    <property type="entry name" value="PRK08324.1-3"/>
    <property type="match status" value="1"/>
</dbReference>
<proteinExistence type="inferred from homology"/>
<keyword evidence="2" id="KW-0560">Oxidoreductase</keyword>
<reference evidence="4 5" key="1">
    <citation type="journal article" date="2019" name="Nat. Microbiol.">
        <title>Mediterranean grassland soil C-N compound turnover is dependent on rainfall and depth, and is mediated by genomically divergent microorganisms.</title>
        <authorList>
            <person name="Diamond S."/>
            <person name="Andeer P.F."/>
            <person name="Li Z."/>
            <person name="Crits-Christoph A."/>
            <person name="Burstein D."/>
            <person name="Anantharaman K."/>
            <person name="Lane K.R."/>
            <person name="Thomas B.C."/>
            <person name="Pan C."/>
            <person name="Northen T.R."/>
            <person name="Banfield J.F."/>
        </authorList>
    </citation>
    <scope>NUCLEOTIDE SEQUENCE [LARGE SCALE GENOMIC DNA]</scope>
    <source>
        <strain evidence="4">NP_4</strain>
    </source>
</reference>
<dbReference type="InterPro" id="IPR001303">
    <property type="entry name" value="Aldolase_II/adducin_N"/>
</dbReference>
<dbReference type="Pfam" id="PF13561">
    <property type="entry name" value="adh_short_C2"/>
    <property type="match status" value="1"/>
</dbReference>
<dbReference type="NCBIfam" id="TIGR02632">
    <property type="entry name" value="RhaD_aldol-ADH"/>
    <property type="match status" value="1"/>
</dbReference>
<dbReference type="EMBL" id="VBAL01000145">
    <property type="protein sequence ID" value="TMI99049.1"/>
    <property type="molecule type" value="Genomic_DNA"/>
</dbReference>
<dbReference type="PANTHER" id="PTHR43669:SF8">
    <property type="entry name" value="SHORT-CHAIN TYPE DEHYDROGENASE_REDUCTASE-RELATED"/>
    <property type="match status" value="1"/>
</dbReference>
<evidence type="ECO:0000256" key="2">
    <source>
        <dbReference type="ARBA" id="ARBA00023002"/>
    </source>
</evidence>
<evidence type="ECO:0000256" key="1">
    <source>
        <dbReference type="ARBA" id="ARBA00006484"/>
    </source>
</evidence>
<dbReference type="FunFam" id="3.40.50.720:FF:000084">
    <property type="entry name" value="Short-chain dehydrogenase reductase"/>
    <property type="match status" value="1"/>
</dbReference>
<dbReference type="AlphaFoldDB" id="A0A537KTH6"/>
<dbReference type="SUPFAM" id="SSF51735">
    <property type="entry name" value="NAD(P)-binding Rossmann-fold domains"/>
    <property type="match status" value="1"/>
</dbReference>
<dbReference type="SMART" id="SM01007">
    <property type="entry name" value="Aldolase_II"/>
    <property type="match status" value="1"/>
</dbReference>
<dbReference type="SUPFAM" id="SSF53639">
    <property type="entry name" value="AraD/HMP-PK domain-like"/>
    <property type="match status" value="1"/>
</dbReference>
<comment type="caution">
    <text evidence="4">The sequence shown here is derived from an EMBL/GenBank/DDBJ whole genome shotgun (WGS) entry which is preliminary data.</text>
</comment>
<comment type="similarity">
    <text evidence="1">Belongs to the short-chain dehydrogenases/reductases (SDR) family.</text>
</comment>
<dbReference type="Gene3D" id="3.40.50.720">
    <property type="entry name" value="NAD(P)-binding Rossmann-like Domain"/>
    <property type="match status" value="1"/>
</dbReference>
<dbReference type="InterPro" id="IPR036409">
    <property type="entry name" value="Aldolase_II/adducin_N_sf"/>
</dbReference>
<dbReference type="PRINTS" id="PR00081">
    <property type="entry name" value="GDHRDH"/>
</dbReference>
<evidence type="ECO:0000313" key="4">
    <source>
        <dbReference type="EMBL" id="TMI99049.1"/>
    </source>
</evidence>